<dbReference type="OrthoDB" id="784948at2"/>
<gene>
    <name evidence="1" type="ORF">BDD43_5153</name>
</gene>
<dbReference type="Proteomes" id="UP000268007">
    <property type="component" value="Unassembled WGS sequence"/>
</dbReference>
<dbReference type="RefSeq" id="WP_121200849.1">
    <property type="nucleotide sequence ID" value="NZ_RBKU01000001.1"/>
</dbReference>
<organism evidence="1 2">
    <name type="scientific">Mucilaginibacter gracilis</name>
    <dbReference type="NCBI Taxonomy" id="423350"/>
    <lineage>
        <taxon>Bacteria</taxon>
        <taxon>Pseudomonadati</taxon>
        <taxon>Bacteroidota</taxon>
        <taxon>Sphingobacteriia</taxon>
        <taxon>Sphingobacteriales</taxon>
        <taxon>Sphingobacteriaceae</taxon>
        <taxon>Mucilaginibacter</taxon>
    </lineage>
</organism>
<comment type="caution">
    <text evidence="1">The sequence shown here is derived from an EMBL/GenBank/DDBJ whole genome shotgun (WGS) entry which is preliminary data.</text>
</comment>
<reference evidence="1 2" key="1">
    <citation type="submission" date="2018-10" db="EMBL/GenBank/DDBJ databases">
        <title>Genomic Encyclopedia of Archaeal and Bacterial Type Strains, Phase II (KMG-II): from individual species to whole genera.</title>
        <authorList>
            <person name="Goeker M."/>
        </authorList>
    </citation>
    <scope>NUCLEOTIDE SEQUENCE [LARGE SCALE GENOMIC DNA]</scope>
    <source>
        <strain evidence="1 2">DSM 18602</strain>
    </source>
</reference>
<accession>A0A495J7D3</accession>
<sequence>MPIIGTIVNSFDNEFGHYQIRYDVGGNGFSVNFTGNNEQYTLSSSQRGGFNEGDYVGTLQTGPGTLVTFTASLTFPFLVATPGTVPIDDGSDGNSGGPSGCNIAITSLSTVAESAPGAANGTLTIVATTANLPISYSINNTTWVSSPVFSSLSGGSGTAYVTDALGCTAQQSYTVTTTPLVFNRLVSSPAIGQSRWSALFNPIIFGYQSATAVPGRKFITKITSGYDGAANVITATHAANLTGYCRADISKYLRTLLLPQDELNYTAINYRDANISASYTVEYKETWDGGSDTDWTSAGDPFYVTYSAMQIGNTTGGNMQPYVTYPGANQANPGKFLNDFKIPVLYTDMPWDISFIYSEKVAGYQLKLGGNGIDVNGNICGSLGESMLLNEDGSALLNEDGSKLLIERQAPGTLLNKLGVNRLRITQNIPANSNWLDVFLFYTDGQGNNIPVTESRRLLLDKSPCNGLPYEYLKWMGPTGGWLYYMLIKNQIHEITTTNPVLMDRYIADYAAADSTQQLISISAKKKITAGKNDIPAYEAEALATLLYSPKVYRLVNAATNTWQGVIIDTTSLKMYQTYGQTGDFEIAFILPEVNVQRA</sequence>
<evidence type="ECO:0000313" key="2">
    <source>
        <dbReference type="Proteomes" id="UP000268007"/>
    </source>
</evidence>
<dbReference type="AlphaFoldDB" id="A0A495J7D3"/>
<keyword evidence="2" id="KW-1185">Reference proteome</keyword>
<evidence type="ECO:0000313" key="1">
    <source>
        <dbReference type="EMBL" id="RKR84900.1"/>
    </source>
</evidence>
<dbReference type="EMBL" id="RBKU01000001">
    <property type="protein sequence ID" value="RKR84900.1"/>
    <property type="molecule type" value="Genomic_DNA"/>
</dbReference>
<protein>
    <submittedName>
        <fullName evidence="1">Uncharacterized protein</fullName>
    </submittedName>
</protein>
<name>A0A495J7D3_9SPHI</name>
<proteinExistence type="predicted"/>